<name>A0A0M8N0Q7_ESCWE</name>
<accession>A0A0M8N0Q7</accession>
<dbReference type="PANTHER" id="PTHR22603">
    <property type="entry name" value="CHOLINE/ETHANOALAMINE KINASE"/>
    <property type="match status" value="1"/>
</dbReference>
<dbReference type="Gene3D" id="3.30.200.20">
    <property type="entry name" value="Phosphorylase Kinase, domain 1"/>
    <property type="match status" value="1"/>
</dbReference>
<evidence type="ECO:0000256" key="2">
    <source>
        <dbReference type="SAM" id="MobiDB-lite"/>
    </source>
</evidence>
<dbReference type="AlphaFoldDB" id="A0A0M8N0Q7"/>
<sequence>MRGAEEPISSQDKNQGHLHGRRAYQSEKLLAQVSEWLERERRKIAARKLKPRRRKSKSPPQDKDANGSARPRSASFASNSSDVSLDGLQTILEKSMSSMGISSIPRFSPRKSSKTRRPSSRSPFNRAASSDTDYVDGDIIVPSCDAWLDNSKTLNSSDFVHTGDDSFVHTLSARAEKEKEAWLVFKNDILRITHTLRLKGWRKVPLGSGEALTVTRLSGALTNAVYVVTPPPNLPHIEFNKRPVKILLRIYGPQIEHLIDRENELHVLQRLARKKIGPRLLGTFKNGRFEQFFNAITLTPWDLRIPETYKQIAKRMRELHDGIELLSHERDGGPAVWRSWDQWLDTVAKKTTFLDSLINKPVDKQKESSALYAWRQNGYVMGTPWEQFRAMVEKYKTYLDRSYGDRKALQNKLIFAHNDTQHGNILRIRPDDEKSPLLQPANKHKQLIVIDFEYAGANTAGFEFANHFVEWAYNYTEPTSSWAFNADRFPTVDERRRFIKAYVDHRPQFPQAGSTPHLAPLDHGPNGPYGHGSLTNTPRLLPAAASSSIVDFMLDARYPGGDWSADERAREEQSDRQVEELMEETKLWRPANSAHWVAWGIVQAKVPAGMDGTSPGAEDEELGADAFDYLRYAQDRAFCFWGDCVQRGLVTREELPESLQQRLKILD</sequence>
<proteinExistence type="inferred from homology"/>
<feature type="compositionally biased region" description="Basic residues" evidence="2">
    <location>
        <begin position="108"/>
        <end position="119"/>
    </location>
</feature>
<dbReference type="GO" id="GO:0004305">
    <property type="term" value="F:ethanolamine kinase activity"/>
    <property type="evidence" value="ECO:0007669"/>
    <property type="project" value="TreeGrafter"/>
</dbReference>
<keyword evidence="4" id="KW-0418">Kinase</keyword>
<feature type="region of interest" description="Disordered" evidence="2">
    <location>
        <begin position="99"/>
        <end position="130"/>
    </location>
</feature>
<dbReference type="Pfam" id="PF01633">
    <property type="entry name" value="Choline_kinase"/>
    <property type="match status" value="1"/>
</dbReference>
<protein>
    <submittedName>
        <fullName evidence="4">Choline kinase</fullName>
    </submittedName>
</protein>
<feature type="domain" description="Choline kinase N-terminal" evidence="3">
    <location>
        <begin position="132"/>
        <end position="206"/>
    </location>
</feature>
<dbReference type="EMBL" id="LGSR01000013">
    <property type="protein sequence ID" value="KOS20757.1"/>
    <property type="molecule type" value="Genomic_DNA"/>
</dbReference>
<dbReference type="OrthoDB" id="10267235at2759"/>
<dbReference type="Proteomes" id="UP000053831">
    <property type="component" value="Unassembled WGS sequence"/>
</dbReference>
<keyword evidence="4" id="KW-0808">Transferase</keyword>
<feature type="compositionally biased region" description="Basic residues" evidence="2">
    <location>
        <begin position="44"/>
        <end position="57"/>
    </location>
</feature>
<reference evidence="4 5" key="1">
    <citation type="submission" date="2015-07" db="EMBL/GenBank/DDBJ databases">
        <title>The genome of the fungus Escovopsis weberi, a specialized disease agent of ant agriculture.</title>
        <authorList>
            <person name="de Man T.J."/>
            <person name="Stajich J.E."/>
            <person name="Kubicek C.P."/>
            <person name="Chenthamara K."/>
            <person name="Atanasova L."/>
            <person name="Druzhinina I.S."/>
            <person name="Birnbaum S."/>
            <person name="Barribeau S.M."/>
            <person name="Teiling C."/>
            <person name="Suen G."/>
            <person name="Currie C."/>
            <person name="Gerardo N.M."/>
        </authorList>
    </citation>
    <scope>NUCLEOTIDE SEQUENCE [LARGE SCALE GENOMIC DNA]</scope>
</reference>
<dbReference type="PANTHER" id="PTHR22603:SF93">
    <property type="entry name" value="RE24176P"/>
    <property type="match status" value="1"/>
</dbReference>
<dbReference type="CDD" id="cd05157">
    <property type="entry name" value="ETNK_euk"/>
    <property type="match status" value="1"/>
</dbReference>
<organism evidence="4 5">
    <name type="scientific">Escovopsis weberi</name>
    <dbReference type="NCBI Taxonomy" id="150374"/>
    <lineage>
        <taxon>Eukaryota</taxon>
        <taxon>Fungi</taxon>
        <taxon>Dikarya</taxon>
        <taxon>Ascomycota</taxon>
        <taxon>Pezizomycotina</taxon>
        <taxon>Sordariomycetes</taxon>
        <taxon>Hypocreomycetidae</taxon>
        <taxon>Hypocreales</taxon>
        <taxon>Hypocreaceae</taxon>
        <taxon>Escovopsis</taxon>
    </lineage>
</organism>
<dbReference type="Pfam" id="PF04428">
    <property type="entry name" value="Choline_kin_N"/>
    <property type="match status" value="1"/>
</dbReference>
<dbReference type="InterPro" id="IPR011009">
    <property type="entry name" value="Kinase-like_dom_sf"/>
</dbReference>
<evidence type="ECO:0000313" key="4">
    <source>
        <dbReference type="EMBL" id="KOS20757.1"/>
    </source>
</evidence>
<dbReference type="GO" id="GO:0005737">
    <property type="term" value="C:cytoplasm"/>
    <property type="evidence" value="ECO:0007669"/>
    <property type="project" value="TreeGrafter"/>
</dbReference>
<evidence type="ECO:0000313" key="5">
    <source>
        <dbReference type="Proteomes" id="UP000053831"/>
    </source>
</evidence>
<evidence type="ECO:0000259" key="3">
    <source>
        <dbReference type="Pfam" id="PF04428"/>
    </source>
</evidence>
<feature type="region of interest" description="Disordered" evidence="2">
    <location>
        <begin position="44"/>
        <end position="81"/>
    </location>
</feature>
<feature type="region of interest" description="Disordered" evidence="2">
    <location>
        <begin position="1"/>
        <end position="25"/>
    </location>
</feature>
<dbReference type="GO" id="GO:0006646">
    <property type="term" value="P:phosphatidylethanolamine biosynthetic process"/>
    <property type="evidence" value="ECO:0007669"/>
    <property type="project" value="TreeGrafter"/>
</dbReference>
<keyword evidence="5" id="KW-1185">Reference proteome</keyword>
<dbReference type="GO" id="GO:0004103">
    <property type="term" value="F:choline kinase activity"/>
    <property type="evidence" value="ECO:0007669"/>
    <property type="project" value="TreeGrafter"/>
</dbReference>
<comment type="similarity">
    <text evidence="1">Belongs to the choline/ethanolamine kinase family.</text>
</comment>
<feature type="region of interest" description="Disordered" evidence="2">
    <location>
        <begin position="509"/>
        <end position="529"/>
    </location>
</feature>
<dbReference type="SUPFAM" id="SSF56112">
    <property type="entry name" value="Protein kinase-like (PK-like)"/>
    <property type="match status" value="1"/>
</dbReference>
<evidence type="ECO:0000256" key="1">
    <source>
        <dbReference type="ARBA" id="ARBA00038211"/>
    </source>
</evidence>
<feature type="compositionally biased region" description="Low complexity" evidence="2">
    <location>
        <begin position="68"/>
        <end position="81"/>
    </location>
</feature>
<gene>
    <name evidence="4" type="ORF">ESCO_004102</name>
</gene>
<comment type="caution">
    <text evidence="4">The sequence shown here is derived from an EMBL/GenBank/DDBJ whole genome shotgun (WGS) entry which is preliminary data.</text>
</comment>
<dbReference type="InterPro" id="IPR007521">
    <property type="entry name" value="Choline_kin_N"/>
</dbReference>
<dbReference type="Gene3D" id="3.90.1200.10">
    <property type="match status" value="1"/>
</dbReference>
<dbReference type="STRING" id="150374.A0A0M8N0Q7"/>